<dbReference type="GO" id="GO:0016787">
    <property type="term" value="F:hydrolase activity"/>
    <property type="evidence" value="ECO:0007669"/>
    <property type="project" value="UniProtKB-KW"/>
</dbReference>
<feature type="compositionally biased region" description="Basic and acidic residues" evidence="6">
    <location>
        <begin position="907"/>
        <end position="917"/>
    </location>
</feature>
<dbReference type="SMART" id="SM00487">
    <property type="entry name" value="DEXDc"/>
    <property type="match status" value="1"/>
</dbReference>
<gene>
    <name evidence="9" type="ORF">WR25_25204</name>
</gene>
<dbReference type="PANTHER" id="PTHR47963:SF8">
    <property type="entry name" value="ATP-DEPENDENT RNA HELICASE DEAD"/>
    <property type="match status" value="1"/>
</dbReference>
<feature type="region of interest" description="Disordered" evidence="6">
    <location>
        <begin position="1"/>
        <end position="32"/>
    </location>
</feature>
<protein>
    <recommendedName>
        <fullName evidence="1">RNA helicase</fullName>
        <ecNumber evidence="1">3.6.4.13</ecNumber>
    </recommendedName>
</protein>
<feature type="region of interest" description="Disordered" evidence="6">
    <location>
        <begin position="906"/>
        <end position="968"/>
    </location>
</feature>
<dbReference type="PANTHER" id="PTHR47963">
    <property type="entry name" value="DEAD-BOX ATP-DEPENDENT RNA HELICASE 47, MITOCHONDRIAL"/>
    <property type="match status" value="1"/>
</dbReference>
<feature type="region of interest" description="Disordered" evidence="6">
    <location>
        <begin position="847"/>
        <end position="868"/>
    </location>
</feature>
<keyword evidence="4" id="KW-0347">Helicase</keyword>
<reference evidence="9 10" key="1">
    <citation type="journal article" date="2017" name="Curr. Biol.">
        <title>Genome architecture and evolution of a unichromosomal asexual nematode.</title>
        <authorList>
            <person name="Fradin H."/>
            <person name="Zegar C."/>
            <person name="Gutwein M."/>
            <person name="Lucas J."/>
            <person name="Kovtun M."/>
            <person name="Corcoran D."/>
            <person name="Baugh L.R."/>
            <person name="Kiontke K."/>
            <person name="Gunsalus K."/>
            <person name="Fitch D.H."/>
            <person name="Piano F."/>
        </authorList>
    </citation>
    <scope>NUCLEOTIDE SEQUENCE [LARGE SCALE GENOMIC DNA]</scope>
    <source>
        <strain evidence="9">PF1309</strain>
    </source>
</reference>
<feature type="compositionally biased region" description="Low complexity" evidence="6">
    <location>
        <begin position="10"/>
        <end position="19"/>
    </location>
</feature>
<evidence type="ECO:0000256" key="1">
    <source>
        <dbReference type="ARBA" id="ARBA00012552"/>
    </source>
</evidence>
<evidence type="ECO:0000256" key="5">
    <source>
        <dbReference type="ARBA" id="ARBA00022840"/>
    </source>
</evidence>
<feature type="domain" description="Helicase ATP-binding" evidence="7">
    <location>
        <begin position="67"/>
        <end position="236"/>
    </location>
</feature>
<evidence type="ECO:0000259" key="8">
    <source>
        <dbReference type="PROSITE" id="PS51194"/>
    </source>
</evidence>
<dbReference type="Pfam" id="PF00270">
    <property type="entry name" value="DEAD"/>
    <property type="match status" value="1"/>
</dbReference>
<feature type="compositionally biased region" description="Basic and acidic residues" evidence="6">
    <location>
        <begin position="640"/>
        <end position="654"/>
    </location>
</feature>
<comment type="caution">
    <text evidence="9">The sequence shown here is derived from an EMBL/GenBank/DDBJ whole genome shotgun (WGS) entry which is preliminary data.</text>
</comment>
<dbReference type="SUPFAM" id="SSF52540">
    <property type="entry name" value="P-loop containing nucleoside triphosphate hydrolases"/>
    <property type="match status" value="1"/>
</dbReference>
<dbReference type="AlphaFoldDB" id="A0A2A2LFA6"/>
<evidence type="ECO:0000256" key="3">
    <source>
        <dbReference type="ARBA" id="ARBA00022801"/>
    </source>
</evidence>
<dbReference type="InterPro" id="IPR014001">
    <property type="entry name" value="Helicase_ATP-bd"/>
</dbReference>
<dbReference type="EMBL" id="LIAE01006813">
    <property type="protein sequence ID" value="PAV84892.1"/>
    <property type="molecule type" value="Genomic_DNA"/>
</dbReference>
<keyword evidence="3" id="KW-0378">Hydrolase</keyword>
<dbReference type="InterPro" id="IPR001650">
    <property type="entry name" value="Helicase_C-like"/>
</dbReference>
<dbReference type="GO" id="GO:0005524">
    <property type="term" value="F:ATP binding"/>
    <property type="evidence" value="ECO:0007669"/>
    <property type="project" value="UniProtKB-KW"/>
</dbReference>
<dbReference type="InterPro" id="IPR050547">
    <property type="entry name" value="DEAD_box_RNA_helicases"/>
</dbReference>
<keyword evidence="5" id="KW-0067">ATP-binding</keyword>
<keyword evidence="10" id="KW-1185">Reference proteome</keyword>
<dbReference type="CDD" id="cd18787">
    <property type="entry name" value="SF2_C_DEAD"/>
    <property type="match status" value="1"/>
</dbReference>
<name>A0A2A2LFA6_9BILA</name>
<keyword evidence="2" id="KW-0547">Nucleotide-binding</keyword>
<proteinExistence type="predicted"/>
<organism evidence="9 10">
    <name type="scientific">Diploscapter pachys</name>
    <dbReference type="NCBI Taxonomy" id="2018661"/>
    <lineage>
        <taxon>Eukaryota</taxon>
        <taxon>Metazoa</taxon>
        <taxon>Ecdysozoa</taxon>
        <taxon>Nematoda</taxon>
        <taxon>Chromadorea</taxon>
        <taxon>Rhabditida</taxon>
        <taxon>Rhabditina</taxon>
        <taxon>Rhabditomorpha</taxon>
        <taxon>Rhabditoidea</taxon>
        <taxon>Rhabditidae</taxon>
        <taxon>Diploscapter</taxon>
    </lineage>
</organism>
<sequence length="992" mass="113930">MKFGEIVDIGSAESSEGTGSESGSGRGKTIDVQSEGSFDHMLVRAETVKRLRDHGYNRPSPVQLKAVPIGLTGMDMLVQAKSGTGKTLVFSILAIEHLILETRLPQKMIIAPTREIAGQIKETVRKLVPHGARIGLFVGGVASSEDVAFIKKGVHIVIGTVGRLTDLVKKERLDLSHVDFFAMDEADHMMNESFVQDVNYLFSSLPPTRQVCVFSATYPHGLDETLSNYMKDPILVRFNADDVQLVGIKQYVIAKFDTPIDLLCKLLRGIQFVQALVFTTTVEECTPLTEQLVAAGFEADHISAQLSQRERDAVIEKLKSNKLKILVSTDLTARGIDAENVDLVVNVGVPIDVETYFHRIGRAARYGGYGAAVTLLYDPKQISRFKGMVGSSQAEIKVRMVHLKDLPPDLTVNQAFWQVSEPFTIKTRFTEGSSYESNKENENIRQKRTNSQKRSAYSPEIMKPQYSYTRQLMFSIANEEAPKPSTELANRIQDLGLSRASIFEQQLDSLVNMAVKQKDGKNTTETAPQKAEEPKKYKFVPMRKQAKKKFYMRGEMMAIRDSLSAEQWKKYASAKYNLEEEPFVNTALFVKKREKEMAKEKEQQKVEEMMKQEVAAGKQEVNPSWERAWNALRRASQDSTRSRESPTPKKEASISKTLNKEMHDLSVKRHEQKCLKKDGVMRYSRKQMYKVMKLYSKEVWMNYVKQKWDISEEPFVTDTRMRVPFHEQLRVQRQIDKEQRRKVMKDREMQINTRNVLRSSGTKAKVFEITEPTLHLYGQRLRQEYREWKKDREENPSAIRQGPVVPLRRSPAAYEAHINHLSDWLNSLDARFDYELRKKNESLKELHMQTEQTFETNREKSNEDEKDKRIAEMQKELNRLRMKVDCLEEPNSRIKAERPKNVLQLKEGTRQSEEEGQKLGNAGLEMGQSDEEIEDMDEIEDEQFDESELYEDIEEESDEDEEVDDAETGFEQAVAWNAYLNLMLPFPDSNKQ</sequence>
<evidence type="ECO:0000256" key="6">
    <source>
        <dbReference type="SAM" id="MobiDB-lite"/>
    </source>
</evidence>
<dbReference type="GO" id="GO:0003723">
    <property type="term" value="F:RNA binding"/>
    <property type="evidence" value="ECO:0007669"/>
    <property type="project" value="TreeGrafter"/>
</dbReference>
<dbReference type="STRING" id="2018661.A0A2A2LFA6"/>
<dbReference type="SMART" id="SM00490">
    <property type="entry name" value="HELICc"/>
    <property type="match status" value="1"/>
</dbReference>
<dbReference type="Pfam" id="PF00271">
    <property type="entry name" value="Helicase_C"/>
    <property type="match status" value="1"/>
</dbReference>
<evidence type="ECO:0000313" key="9">
    <source>
        <dbReference type="EMBL" id="PAV84892.1"/>
    </source>
</evidence>
<dbReference type="OrthoDB" id="7848262at2759"/>
<dbReference type="EC" id="3.6.4.13" evidence="1"/>
<dbReference type="Proteomes" id="UP000218231">
    <property type="component" value="Unassembled WGS sequence"/>
</dbReference>
<evidence type="ECO:0000256" key="4">
    <source>
        <dbReference type="ARBA" id="ARBA00022806"/>
    </source>
</evidence>
<feature type="compositionally biased region" description="Basic and acidic residues" evidence="6">
    <location>
        <begin position="856"/>
        <end position="868"/>
    </location>
</feature>
<evidence type="ECO:0000259" key="7">
    <source>
        <dbReference type="PROSITE" id="PS51192"/>
    </source>
</evidence>
<feature type="compositionally biased region" description="Acidic residues" evidence="6">
    <location>
        <begin position="928"/>
        <end position="968"/>
    </location>
</feature>
<evidence type="ECO:0000256" key="2">
    <source>
        <dbReference type="ARBA" id="ARBA00022741"/>
    </source>
</evidence>
<feature type="region of interest" description="Disordered" evidence="6">
    <location>
        <begin position="633"/>
        <end position="654"/>
    </location>
</feature>
<evidence type="ECO:0000313" key="10">
    <source>
        <dbReference type="Proteomes" id="UP000218231"/>
    </source>
</evidence>
<dbReference type="InterPro" id="IPR027417">
    <property type="entry name" value="P-loop_NTPase"/>
</dbReference>
<dbReference type="GO" id="GO:0003724">
    <property type="term" value="F:RNA helicase activity"/>
    <property type="evidence" value="ECO:0007669"/>
    <property type="project" value="UniProtKB-EC"/>
</dbReference>
<feature type="domain" description="Helicase C-terminal" evidence="8">
    <location>
        <begin position="265"/>
        <end position="407"/>
    </location>
</feature>
<accession>A0A2A2LFA6</accession>
<dbReference type="InterPro" id="IPR011545">
    <property type="entry name" value="DEAD/DEAH_box_helicase_dom"/>
</dbReference>
<dbReference type="PROSITE" id="PS51192">
    <property type="entry name" value="HELICASE_ATP_BIND_1"/>
    <property type="match status" value="1"/>
</dbReference>
<feature type="region of interest" description="Disordered" evidence="6">
    <location>
        <begin position="432"/>
        <end position="457"/>
    </location>
</feature>
<dbReference type="PROSITE" id="PS51194">
    <property type="entry name" value="HELICASE_CTER"/>
    <property type="match status" value="1"/>
</dbReference>
<dbReference type="Gene3D" id="3.40.50.300">
    <property type="entry name" value="P-loop containing nucleotide triphosphate hydrolases"/>
    <property type="match status" value="2"/>
</dbReference>